<feature type="transmembrane region" description="Helical" evidence="9">
    <location>
        <begin position="155"/>
        <end position="177"/>
    </location>
</feature>
<dbReference type="PANTHER" id="PTHR30413">
    <property type="entry name" value="INNER MEMBRANE TRANSPORT PERMEASE"/>
    <property type="match status" value="1"/>
</dbReference>
<dbReference type="PROSITE" id="PS51012">
    <property type="entry name" value="ABC_TM2"/>
    <property type="match status" value="1"/>
</dbReference>
<dbReference type="RefSeq" id="WP_228254211.1">
    <property type="nucleotide sequence ID" value="NZ_CP031367.1"/>
</dbReference>
<comment type="similarity">
    <text evidence="2 9">Belongs to the ABC-2 integral membrane protein family.</text>
</comment>
<evidence type="ECO:0000313" key="11">
    <source>
        <dbReference type="EMBL" id="AXK49291.1"/>
    </source>
</evidence>
<evidence type="ECO:0000256" key="7">
    <source>
        <dbReference type="ARBA" id="ARBA00023047"/>
    </source>
</evidence>
<sequence length="271" mass="32247">MIIILKSFFRFFKDLIKSKQLLYVLAKNDFKEQFLGSYLGILWAILRPILFMIIVWFIFSIGFKRHLENSEIPFILYLMCGYIPWFFFSDAISGGMNSIITNKYLVKKVNFRVSILPIVKILSALFLHIIFLLILIVVLFLYGYSPTIYWLQLPFYTFMMFILVLGISWFTSALRVFMKDISQIISVVLQLGFWVTPIFWSIKMVPEKYMFVLNLNPMVYIVEGYRNSFLYNKWFWESTDYLICFLSITLFLLILGVVVFRRLRPHFGDVL</sequence>
<feature type="transmembrane region" description="Helical" evidence="9">
    <location>
        <begin position="41"/>
        <end position="63"/>
    </location>
</feature>
<accession>A0AAD0VMV1</accession>
<feature type="transmembrane region" description="Helical" evidence="9">
    <location>
        <begin position="75"/>
        <end position="100"/>
    </location>
</feature>
<keyword evidence="7" id="KW-0625">Polysaccharide transport</keyword>
<evidence type="ECO:0000256" key="3">
    <source>
        <dbReference type="ARBA" id="ARBA00022448"/>
    </source>
</evidence>
<name>A0AAD0VMV1_9BACT</name>
<evidence type="ECO:0000313" key="12">
    <source>
        <dbReference type="Proteomes" id="UP000254504"/>
    </source>
</evidence>
<feature type="domain" description="ABC transmembrane type-2" evidence="10">
    <location>
        <begin position="39"/>
        <end position="263"/>
    </location>
</feature>
<evidence type="ECO:0000256" key="2">
    <source>
        <dbReference type="ARBA" id="ARBA00007783"/>
    </source>
</evidence>
<dbReference type="PANTHER" id="PTHR30413:SF10">
    <property type="entry name" value="CAPSULE POLYSACCHARIDE EXPORT INNER-MEMBRANE PROTEIN CTRC"/>
    <property type="match status" value="1"/>
</dbReference>
<dbReference type="InterPro" id="IPR047817">
    <property type="entry name" value="ABC2_TM_bact-type"/>
</dbReference>
<dbReference type="GO" id="GO:0015920">
    <property type="term" value="P:lipopolysaccharide transport"/>
    <property type="evidence" value="ECO:0007669"/>
    <property type="project" value="TreeGrafter"/>
</dbReference>
<dbReference type="InterPro" id="IPR013525">
    <property type="entry name" value="ABC2_TM"/>
</dbReference>
<evidence type="ECO:0000256" key="6">
    <source>
        <dbReference type="ARBA" id="ARBA00022989"/>
    </source>
</evidence>
<keyword evidence="6 9" id="KW-1133">Transmembrane helix</keyword>
<keyword evidence="3 9" id="KW-0813">Transport</keyword>
<keyword evidence="4 9" id="KW-1003">Cell membrane</keyword>
<evidence type="ECO:0000259" key="10">
    <source>
        <dbReference type="PROSITE" id="PS51012"/>
    </source>
</evidence>
<evidence type="ECO:0000256" key="1">
    <source>
        <dbReference type="ARBA" id="ARBA00004651"/>
    </source>
</evidence>
<proteinExistence type="inferred from homology"/>
<protein>
    <recommendedName>
        <fullName evidence="9">Transport permease protein</fullName>
    </recommendedName>
</protein>
<dbReference type="EMBL" id="CP031367">
    <property type="protein sequence ID" value="AXK49291.1"/>
    <property type="molecule type" value="Genomic_DNA"/>
</dbReference>
<evidence type="ECO:0000256" key="8">
    <source>
        <dbReference type="ARBA" id="ARBA00023136"/>
    </source>
</evidence>
<dbReference type="AlphaFoldDB" id="A0AAD0VMV1"/>
<feature type="transmembrane region" description="Helical" evidence="9">
    <location>
        <begin position="184"/>
        <end position="202"/>
    </location>
</feature>
<dbReference type="GO" id="GO:0140359">
    <property type="term" value="F:ABC-type transporter activity"/>
    <property type="evidence" value="ECO:0007669"/>
    <property type="project" value="InterPro"/>
</dbReference>
<dbReference type="GO" id="GO:0005886">
    <property type="term" value="C:plasma membrane"/>
    <property type="evidence" value="ECO:0007669"/>
    <property type="project" value="UniProtKB-SubCell"/>
</dbReference>
<keyword evidence="5 9" id="KW-0812">Transmembrane</keyword>
<dbReference type="KEGG" id="atp:ATR_1436"/>
<keyword evidence="8 9" id="KW-0472">Membrane</keyword>
<keyword evidence="7" id="KW-0762">Sugar transport</keyword>
<comment type="subcellular location">
    <subcellularLocation>
        <location evidence="1 9">Cell membrane</location>
        <topology evidence="1 9">Multi-pass membrane protein</topology>
    </subcellularLocation>
</comment>
<evidence type="ECO:0000256" key="9">
    <source>
        <dbReference type="RuleBase" id="RU361157"/>
    </source>
</evidence>
<organism evidence="11 12">
    <name type="scientific">Aliarcobacter trophiarum LMG 25534</name>
    <dbReference type="NCBI Taxonomy" id="1032241"/>
    <lineage>
        <taxon>Bacteria</taxon>
        <taxon>Pseudomonadati</taxon>
        <taxon>Campylobacterota</taxon>
        <taxon>Epsilonproteobacteria</taxon>
        <taxon>Campylobacterales</taxon>
        <taxon>Arcobacteraceae</taxon>
        <taxon>Aliarcobacter</taxon>
    </lineage>
</organism>
<feature type="transmembrane region" description="Helical" evidence="9">
    <location>
        <begin position="121"/>
        <end position="143"/>
    </location>
</feature>
<gene>
    <name evidence="11" type="ORF">ATR_1436</name>
</gene>
<dbReference type="GO" id="GO:0015774">
    <property type="term" value="P:polysaccharide transport"/>
    <property type="evidence" value="ECO:0007669"/>
    <property type="project" value="UniProtKB-KW"/>
</dbReference>
<dbReference type="Pfam" id="PF01061">
    <property type="entry name" value="ABC2_membrane"/>
    <property type="match status" value="1"/>
</dbReference>
<reference evidence="11 12" key="1">
    <citation type="submission" date="2018-07" db="EMBL/GenBank/DDBJ databases">
        <title>Complete genome of the Arcobacter trophiarum type strain LMG 25534.</title>
        <authorList>
            <person name="Miller W.G."/>
            <person name="Yee E."/>
        </authorList>
    </citation>
    <scope>NUCLEOTIDE SEQUENCE [LARGE SCALE GENOMIC DNA]</scope>
    <source>
        <strain evidence="11 12">LMG 25534</strain>
    </source>
</reference>
<dbReference type="Proteomes" id="UP000254504">
    <property type="component" value="Chromosome"/>
</dbReference>
<evidence type="ECO:0000256" key="4">
    <source>
        <dbReference type="ARBA" id="ARBA00022475"/>
    </source>
</evidence>
<feature type="transmembrane region" description="Helical" evidence="9">
    <location>
        <begin position="240"/>
        <end position="260"/>
    </location>
</feature>
<evidence type="ECO:0000256" key="5">
    <source>
        <dbReference type="ARBA" id="ARBA00022692"/>
    </source>
</evidence>